<organism evidence="1 2">
    <name type="scientific">Acinetobacter radioresistens SK82</name>
    <dbReference type="NCBI Taxonomy" id="596318"/>
    <lineage>
        <taxon>Bacteria</taxon>
        <taxon>Pseudomonadati</taxon>
        <taxon>Pseudomonadota</taxon>
        <taxon>Gammaproteobacteria</taxon>
        <taxon>Moraxellales</taxon>
        <taxon>Moraxellaceae</taxon>
        <taxon>Acinetobacter</taxon>
    </lineage>
</organism>
<sequence length="161" mass="18446">MDTFMLCPLQEGYSFTPGNNVREQALEGGMPRQVIKFVGAVHTVNVSVLLIDPRARQYFWAFWRINQTKVWKWRLSLDEGVLEDCECKFTVNSLPQESIRNGATLKVSFQVLVRPINRDPQIDQSIVDIWQTGAINHLLDLEKVPNIWLPEALGEVHGIDE</sequence>
<reference evidence="1 2" key="1">
    <citation type="submission" date="2009-07" db="EMBL/GenBank/DDBJ databases">
        <authorList>
            <person name="Madupu R."/>
            <person name="Durkin A.S."/>
            <person name="Torralba M."/>
            <person name="Methe B."/>
            <person name="Sutton G.G."/>
            <person name="Strausberg R.L."/>
            <person name="Nelson K.E."/>
        </authorList>
    </citation>
    <scope>NUCLEOTIDE SEQUENCE [LARGE SCALE GENOMIC DNA]</scope>
    <source>
        <strain evidence="1 2">SK82</strain>
    </source>
</reference>
<gene>
    <name evidence="1" type="ORF">ACIRA0001_1656</name>
</gene>
<proteinExistence type="predicted"/>
<evidence type="ECO:0000313" key="1">
    <source>
        <dbReference type="EMBL" id="EET82862.1"/>
    </source>
</evidence>
<dbReference type="RefSeq" id="WP_005405067.1">
    <property type="nucleotide sequence ID" value="NZ_ACVR01000029.1"/>
</dbReference>
<keyword evidence="2" id="KW-1185">Reference proteome</keyword>
<dbReference type="EMBL" id="ACVR01000029">
    <property type="protein sequence ID" value="EET82862.1"/>
    <property type="molecule type" value="Genomic_DNA"/>
</dbReference>
<protein>
    <submittedName>
        <fullName evidence="1">Uncharacterized protein</fullName>
    </submittedName>
</protein>
<name>A0ABM9YP98_ACIRA</name>
<evidence type="ECO:0000313" key="2">
    <source>
        <dbReference type="Proteomes" id="UP000018419"/>
    </source>
</evidence>
<accession>A0ABM9YP98</accession>
<dbReference type="Proteomes" id="UP000018419">
    <property type="component" value="Unassembled WGS sequence"/>
</dbReference>
<comment type="caution">
    <text evidence="1">The sequence shown here is derived from an EMBL/GenBank/DDBJ whole genome shotgun (WGS) entry which is preliminary data.</text>
</comment>